<organism evidence="7 8">
    <name type="scientific">Bemisia tabaci</name>
    <name type="common">Sweetpotato whitefly</name>
    <name type="synonym">Aleurodes tabaci</name>
    <dbReference type="NCBI Taxonomy" id="7038"/>
    <lineage>
        <taxon>Eukaryota</taxon>
        <taxon>Metazoa</taxon>
        <taxon>Ecdysozoa</taxon>
        <taxon>Arthropoda</taxon>
        <taxon>Hexapoda</taxon>
        <taxon>Insecta</taxon>
        <taxon>Pterygota</taxon>
        <taxon>Neoptera</taxon>
        <taxon>Paraneoptera</taxon>
        <taxon>Hemiptera</taxon>
        <taxon>Sternorrhyncha</taxon>
        <taxon>Aleyrodoidea</taxon>
        <taxon>Aleyrodidae</taxon>
        <taxon>Aleyrodinae</taxon>
        <taxon>Bemisia</taxon>
    </lineage>
</organism>
<dbReference type="SUPFAM" id="SSF75620">
    <property type="entry name" value="Release factor"/>
    <property type="match status" value="1"/>
</dbReference>
<evidence type="ECO:0000313" key="7">
    <source>
        <dbReference type="EMBL" id="CAH0768794.1"/>
    </source>
</evidence>
<comment type="subcellular location">
    <subcellularLocation>
        <location evidence="1">Mitochondrion</location>
    </subcellularLocation>
</comment>
<dbReference type="InterPro" id="IPR045853">
    <property type="entry name" value="Pep_chain_release_fac_I_sf"/>
</dbReference>
<protein>
    <recommendedName>
        <fullName evidence="6">Prokaryotic-type class I peptide chain release factors domain-containing protein</fullName>
    </recommendedName>
</protein>
<dbReference type="InterPro" id="IPR052405">
    <property type="entry name" value="Mito_Transl_Release_Factor"/>
</dbReference>
<sequence>MRKVLLSYKTSESSDITSLMMFPIYQKALIRNSVLKQFFPSCVASILKVTYKIDRSKVPTFDEKDIKEQFVRGSGPGGQSVARSANQVILTHLPTGFIIRCHETRSVEQNRKIAREKLITKLDNEINGENSVEAQQKRIDKKRASAAESKRRKLEELKRQWKEREGLT</sequence>
<evidence type="ECO:0000256" key="1">
    <source>
        <dbReference type="ARBA" id="ARBA00004173"/>
    </source>
</evidence>
<evidence type="ECO:0000313" key="8">
    <source>
        <dbReference type="Proteomes" id="UP001152759"/>
    </source>
</evidence>
<dbReference type="PANTHER" id="PTHR46203:SF1">
    <property type="entry name" value="MITOCHONDRIAL TRANSLATION RELEASE FACTOR IN RESCUE"/>
    <property type="match status" value="1"/>
</dbReference>
<gene>
    <name evidence="7" type="ORF">BEMITA_LOCUS5872</name>
</gene>
<feature type="compositionally biased region" description="Basic and acidic residues" evidence="5">
    <location>
        <begin position="135"/>
        <end position="168"/>
    </location>
</feature>
<dbReference type="AlphaFoldDB" id="A0A9P0CBB0"/>
<comment type="similarity">
    <text evidence="2">Belongs to the prokaryotic/mitochondrial release factor family.</text>
</comment>
<evidence type="ECO:0000256" key="2">
    <source>
        <dbReference type="ARBA" id="ARBA00010835"/>
    </source>
</evidence>
<accession>A0A9P0CBB0</accession>
<dbReference type="PANTHER" id="PTHR46203">
    <property type="entry name" value="PROBABLE PEPTIDE CHAIN RELEASE FACTOR C12ORF65"/>
    <property type="match status" value="1"/>
</dbReference>
<proteinExistence type="inferred from homology"/>
<evidence type="ECO:0000256" key="4">
    <source>
        <dbReference type="ARBA" id="ARBA00023128"/>
    </source>
</evidence>
<evidence type="ECO:0000259" key="6">
    <source>
        <dbReference type="Pfam" id="PF00472"/>
    </source>
</evidence>
<keyword evidence="8" id="KW-1185">Reference proteome</keyword>
<dbReference type="Proteomes" id="UP001152759">
    <property type="component" value="Chromosome 3"/>
</dbReference>
<dbReference type="GO" id="GO:0005739">
    <property type="term" value="C:mitochondrion"/>
    <property type="evidence" value="ECO:0007669"/>
    <property type="project" value="UniProtKB-SubCell"/>
</dbReference>
<feature type="domain" description="Prokaryotic-type class I peptide chain release factors" evidence="6">
    <location>
        <begin position="61"/>
        <end position="160"/>
    </location>
</feature>
<name>A0A9P0CBB0_BEMTA</name>
<evidence type="ECO:0000256" key="5">
    <source>
        <dbReference type="SAM" id="MobiDB-lite"/>
    </source>
</evidence>
<evidence type="ECO:0000256" key="3">
    <source>
        <dbReference type="ARBA" id="ARBA00022946"/>
    </source>
</evidence>
<keyword evidence="4" id="KW-0496">Mitochondrion</keyword>
<feature type="region of interest" description="Disordered" evidence="5">
    <location>
        <begin position="130"/>
        <end position="168"/>
    </location>
</feature>
<dbReference type="KEGG" id="btab:109043861"/>
<dbReference type="Gene3D" id="3.30.160.20">
    <property type="match status" value="1"/>
</dbReference>
<reference evidence="7" key="1">
    <citation type="submission" date="2021-12" db="EMBL/GenBank/DDBJ databases">
        <authorList>
            <person name="King R."/>
        </authorList>
    </citation>
    <scope>NUCLEOTIDE SEQUENCE</scope>
</reference>
<dbReference type="EMBL" id="OU963864">
    <property type="protein sequence ID" value="CAH0768794.1"/>
    <property type="molecule type" value="Genomic_DNA"/>
</dbReference>
<dbReference type="Pfam" id="PF00472">
    <property type="entry name" value="RF-1"/>
    <property type="match status" value="1"/>
</dbReference>
<keyword evidence="3" id="KW-0809">Transit peptide</keyword>
<dbReference type="GO" id="GO:0003747">
    <property type="term" value="F:translation release factor activity"/>
    <property type="evidence" value="ECO:0007669"/>
    <property type="project" value="InterPro"/>
</dbReference>
<dbReference type="InterPro" id="IPR000352">
    <property type="entry name" value="Pep_chain_release_fac_I"/>
</dbReference>